<dbReference type="STRING" id="990285.RGCCGE502_00695"/>
<dbReference type="AlphaFoldDB" id="S3HMT3"/>
<evidence type="ECO:0000313" key="2">
    <source>
        <dbReference type="Proteomes" id="UP000014411"/>
    </source>
</evidence>
<organism evidence="1 2">
    <name type="scientific">Rhizobium grahamii CCGE 502</name>
    <dbReference type="NCBI Taxonomy" id="990285"/>
    <lineage>
        <taxon>Bacteria</taxon>
        <taxon>Pseudomonadati</taxon>
        <taxon>Pseudomonadota</taxon>
        <taxon>Alphaproteobacteria</taxon>
        <taxon>Hyphomicrobiales</taxon>
        <taxon>Rhizobiaceae</taxon>
        <taxon>Rhizobium/Agrobacterium group</taxon>
        <taxon>Rhizobium</taxon>
    </lineage>
</organism>
<dbReference type="EMBL" id="AEYE02000002">
    <property type="protein sequence ID" value="EPF00203.1"/>
    <property type="molecule type" value="Genomic_DNA"/>
</dbReference>
<comment type="caution">
    <text evidence="1">The sequence shown here is derived from an EMBL/GenBank/DDBJ whole genome shotgun (WGS) entry which is preliminary data.</text>
</comment>
<proteinExistence type="predicted"/>
<dbReference type="HOGENOM" id="CLU_2344658_0_0_5"/>
<dbReference type="Proteomes" id="UP000014411">
    <property type="component" value="Unassembled WGS sequence"/>
</dbReference>
<keyword evidence="2" id="KW-1185">Reference proteome</keyword>
<reference evidence="1 2" key="1">
    <citation type="journal article" date="2012" name="J. Bacteriol.">
        <title>Genome sequence of Rhizobium grahamii CCGE502, a broad-host-range symbiont with low nodulation competitiveness in Phaseolus vulgaris.</title>
        <authorList>
            <person name="Althabegoiti M.J."/>
            <person name="Lozano L."/>
            <person name="Torres-Tejerizo G."/>
            <person name="Ormeno-Orrillo E."/>
            <person name="Rogel M.A."/>
            <person name="Gonzalez V."/>
            <person name="Martinez-Romero E."/>
        </authorList>
    </citation>
    <scope>NUCLEOTIDE SEQUENCE [LARGE SCALE GENOMIC DNA]</scope>
    <source>
        <strain evidence="1 2">CCGE 502</strain>
    </source>
</reference>
<sequence>MEAPRYSLHKNLNIYWTVFDDMTGEKAVLDGFVMDMVTVDEGRELVGMMNRRGSEDDFLPDAYLPALTGLSWPTHHQDLMGQRYAVSTPDVAAVTIH</sequence>
<protein>
    <submittedName>
        <fullName evidence="1">Uncharacterized protein</fullName>
    </submittedName>
</protein>
<evidence type="ECO:0000313" key="1">
    <source>
        <dbReference type="EMBL" id="EPF00203.1"/>
    </source>
</evidence>
<gene>
    <name evidence="1" type="ORF">RGCCGE502_00695</name>
</gene>
<accession>S3HMT3</accession>
<name>S3HMT3_9HYPH</name>
<dbReference type="eggNOG" id="ENOG502ZYWN">
    <property type="taxonomic scope" value="Bacteria"/>
</dbReference>
<dbReference type="RefSeq" id="WP_016552238.1">
    <property type="nucleotide sequence ID" value="NZ_AEYE02000002.1"/>
</dbReference>